<dbReference type="PANTHER" id="PTHR43641:SF2">
    <property type="entry name" value="DEHYDRATASE YBIW-RELATED"/>
    <property type="match status" value="1"/>
</dbReference>
<dbReference type="Gene3D" id="3.20.70.20">
    <property type="match status" value="1"/>
</dbReference>
<dbReference type="HOGENOM" id="CLU_009096_0_1_9"/>
<dbReference type="PROSITE" id="PS00850">
    <property type="entry name" value="GLY_RADICAL_1"/>
    <property type="match status" value="1"/>
</dbReference>
<dbReference type="GO" id="GO:0005829">
    <property type="term" value="C:cytosol"/>
    <property type="evidence" value="ECO:0007669"/>
    <property type="project" value="TreeGrafter"/>
</dbReference>
<comment type="caution">
    <text evidence="7">The sequence shown here is derived from an EMBL/GenBank/DDBJ whole genome shotgun (WGS) entry which is preliminary data.</text>
</comment>
<dbReference type="Pfam" id="PF02901">
    <property type="entry name" value="PFL-like"/>
    <property type="match status" value="1"/>
</dbReference>
<evidence type="ECO:0000259" key="5">
    <source>
        <dbReference type="PROSITE" id="PS51149"/>
    </source>
</evidence>
<dbReference type="PANTHER" id="PTHR43641">
    <property type="entry name" value="FORMATE ACETYLTRANSFERASE 3-RELATED"/>
    <property type="match status" value="1"/>
</dbReference>
<dbReference type="SUPFAM" id="SSF51998">
    <property type="entry name" value="PFL-like glycyl radical enzymes"/>
    <property type="match status" value="1"/>
</dbReference>
<dbReference type="GO" id="GO:0016829">
    <property type="term" value="F:lyase activity"/>
    <property type="evidence" value="ECO:0007669"/>
    <property type="project" value="UniProtKB-KW"/>
</dbReference>
<dbReference type="InterPro" id="IPR001150">
    <property type="entry name" value="Gly_radical"/>
</dbReference>
<dbReference type="Pfam" id="PF01228">
    <property type="entry name" value="Gly_radical"/>
    <property type="match status" value="1"/>
</dbReference>
<evidence type="ECO:0000259" key="6">
    <source>
        <dbReference type="PROSITE" id="PS51554"/>
    </source>
</evidence>
<dbReference type="EMBL" id="ADLO01000098">
    <property type="protein sequence ID" value="KGF54016.1"/>
    <property type="molecule type" value="Genomic_DNA"/>
</dbReference>
<dbReference type="InterPro" id="IPR051215">
    <property type="entry name" value="GRE"/>
</dbReference>
<feature type="domain" description="PFL" evidence="6">
    <location>
        <begin position="28"/>
        <end position="701"/>
    </location>
</feature>
<evidence type="ECO:0000256" key="1">
    <source>
        <dbReference type="ARBA" id="ARBA00022818"/>
    </source>
</evidence>
<accession>A0A096B4W6</accession>
<evidence type="ECO:0000256" key="3">
    <source>
        <dbReference type="PROSITE-ProRule" id="PRU00493"/>
    </source>
</evidence>
<evidence type="ECO:0008006" key="9">
    <source>
        <dbReference type="Google" id="ProtNLM"/>
    </source>
</evidence>
<proteinExistence type="predicted"/>
<keyword evidence="1 3" id="KW-0556">Organic radical</keyword>
<dbReference type="PROSITE" id="PS51149">
    <property type="entry name" value="GLY_RADICAL_2"/>
    <property type="match status" value="1"/>
</dbReference>
<dbReference type="PROSITE" id="PS51554">
    <property type="entry name" value="PFL"/>
    <property type="match status" value="1"/>
</dbReference>
<sequence length="834" mass="93636">MSANAHTAVMTDLEQRIQDGRQLSAPRPRIDRIMEDRFYGRKPRVDIQRAVLFTQSMMQTEAYPQVLRTALAIQYMMEHIEVVIQPHELIVGTAGGPGRYCVLYPETRGGQFPRDLPKILKAEGKAGYAMTQAEVDTVLNEVVPYWKGKTSHELYLNMLPRETRRVIYGDEEYATQGLIFDEANNAHTLSWTGSYEKVIREGLESIIRELEEKKAGIEGNLLHNQMDKIYYLDAAILSCKAMITYAHRYADRAEAMAAEESDPVRRAELETIAEICRHVPEHPARNFYEAVQAQWFLQVGYRLENMNGGGVGLGRLDQYLYPLYKAGLEDGTLTEERAMEILECMFIKVGEVVPYQGKSTAGGHEGYTHFEALSLGGLTPDGRDATNPLTYLILRSKKEFPFQYPDVSLRVHANTPDKLLRAAAEVVKVGYGCPKFFNDEEFITHYIAAGVPLHIARDYAACGCCGGRLPDYETYLAAVCNLNITAVLEMAMSDGWVHFGDGKYEKFLDTPIPAGHIQNMDDLMDNLEAAFTFFVRHIMKRTGTLEQSNALKLACPFTSALSEAGRINMKDLHQPCDRDYGLYIDNGAVNVIGIGTLIESLSALDEFVFRGREFTLEQVRQAVNANFEGYEPMRQKLLRAPKFANGDQHALELARRFDAMMQNVIVRHRTMHGGQKHLKFVPVASHVALGGKTIATPNGRRAGVALSEGISPTQGTDENGPITTLNAVAAINSHAHDLTMQRLLNIKLSPAFLEGESGIQNFIQIIRTFVDLKLWHIQFNVVNRETLLAAQKDPDKYRNLVVRVAGYCAYFTDLSEKLQTEIINRTEHTSMCTE</sequence>
<dbReference type="InterPro" id="IPR019777">
    <property type="entry name" value="Form_AcTrfase_GR_CS"/>
</dbReference>
<evidence type="ECO:0000256" key="4">
    <source>
        <dbReference type="SAM" id="MobiDB-lite"/>
    </source>
</evidence>
<name>A0A096B4W6_FLAPL</name>
<feature type="modified residue" description="Glycine radical" evidence="3">
    <location>
        <position position="806"/>
    </location>
</feature>
<dbReference type="PATRIC" id="fig|742738.3.peg.3296"/>
<keyword evidence="2" id="KW-0456">Lyase</keyword>
<keyword evidence="8" id="KW-1185">Reference proteome</keyword>
<dbReference type="eggNOG" id="COG1882">
    <property type="taxonomic scope" value="Bacteria"/>
</dbReference>
<reference evidence="7 8" key="1">
    <citation type="submission" date="2011-08" db="EMBL/GenBank/DDBJ databases">
        <title>The Genome Sequence of Clostridium orbiscindens 1_3_50AFAA.</title>
        <authorList>
            <consortium name="The Broad Institute Genome Sequencing Platform"/>
            <person name="Earl A."/>
            <person name="Ward D."/>
            <person name="Feldgarden M."/>
            <person name="Gevers D."/>
            <person name="Daigneault M."/>
            <person name="Strauss J."/>
            <person name="Allen-Vercoe E."/>
            <person name="Young S.K."/>
            <person name="Zeng Q."/>
            <person name="Gargeya S."/>
            <person name="Fitzgerald M."/>
            <person name="Haas B."/>
            <person name="Abouelleil A."/>
            <person name="Alvarado L."/>
            <person name="Arachchi H.M."/>
            <person name="Berlin A."/>
            <person name="Brown A."/>
            <person name="Chapman S.B."/>
            <person name="Chen Z."/>
            <person name="Dunbar C."/>
            <person name="Freedman E."/>
            <person name="Gearin G."/>
            <person name="Gellesch M."/>
            <person name="Goldberg J."/>
            <person name="Griggs A."/>
            <person name="Gujja S."/>
            <person name="Heiman D."/>
            <person name="Howarth C."/>
            <person name="Larson L."/>
            <person name="Lui A."/>
            <person name="MacDonald P.J.P."/>
            <person name="Montmayeur A."/>
            <person name="Murphy C."/>
            <person name="Neiman D."/>
            <person name="Pearson M."/>
            <person name="Priest M."/>
            <person name="Roberts A."/>
            <person name="Saif S."/>
            <person name="Shea T."/>
            <person name="Shenoy N."/>
            <person name="Sisk P."/>
            <person name="Stolte C."/>
            <person name="Sykes S."/>
            <person name="Wortman J."/>
            <person name="Nusbaum C."/>
            <person name="Birren B."/>
        </authorList>
    </citation>
    <scope>NUCLEOTIDE SEQUENCE [LARGE SCALE GENOMIC DNA]</scope>
    <source>
        <strain evidence="7 8">1_3_50AFAA</strain>
    </source>
</reference>
<organism evidence="7 8">
    <name type="scientific">Flavonifractor plautii 1_3_50AFAA</name>
    <dbReference type="NCBI Taxonomy" id="742738"/>
    <lineage>
        <taxon>Bacteria</taxon>
        <taxon>Bacillati</taxon>
        <taxon>Bacillota</taxon>
        <taxon>Clostridia</taxon>
        <taxon>Eubacteriales</taxon>
        <taxon>Oscillospiraceae</taxon>
        <taxon>Flavonifractor</taxon>
    </lineage>
</organism>
<evidence type="ECO:0000256" key="2">
    <source>
        <dbReference type="ARBA" id="ARBA00023239"/>
    </source>
</evidence>
<feature type="region of interest" description="Disordered" evidence="4">
    <location>
        <begin position="1"/>
        <end position="25"/>
    </location>
</feature>
<evidence type="ECO:0000313" key="8">
    <source>
        <dbReference type="Proteomes" id="UP000029585"/>
    </source>
</evidence>
<dbReference type="Proteomes" id="UP000029585">
    <property type="component" value="Unassembled WGS sequence"/>
</dbReference>
<dbReference type="AlphaFoldDB" id="A0A096B4W6"/>
<protein>
    <recommendedName>
        <fullName evidence="9">Pyruvate formate-lyase</fullName>
    </recommendedName>
</protein>
<feature type="domain" description="Glycine radical" evidence="5">
    <location>
        <begin position="708"/>
        <end position="831"/>
    </location>
</feature>
<gene>
    <name evidence="7" type="ORF">HMPREF9460_03204</name>
</gene>
<dbReference type="RefSeq" id="WP_050001766.1">
    <property type="nucleotide sequence ID" value="NZ_KN174165.1"/>
</dbReference>
<dbReference type="InterPro" id="IPR004184">
    <property type="entry name" value="PFL_dom"/>
</dbReference>
<evidence type="ECO:0000313" key="7">
    <source>
        <dbReference type="EMBL" id="KGF54016.1"/>
    </source>
</evidence>